<proteinExistence type="predicted"/>
<protein>
    <submittedName>
        <fullName evidence="2">Uncharacterized protein</fullName>
    </submittedName>
</protein>
<feature type="compositionally biased region" description="Low complexity" evidence="1">
    <location>
        <begin position="594"/>
        <end position="609"/>
    </location>
</feature>
<organism evidence="2 3">
    <name type="scientific">Biomphalaria pfeifferi</name>
    <name type="common">Bloodfluke planorb</name>
    <name type="synonym">Freshwater snail</name>
    <dbReference type="NCBI Taxonomy" id="112525"/>
    <lineage>
        <taxon>Eukaryota</taxon>
        <taxon>Metazoa</taxon>
        <taxon>Spiralia</taxon>
        <taxon>Lophotrochozoa</taxon>
        <taxon>Mollusca</taxon>
        <taxon>Gastropoda</taxon>
        <taxon>Heterobranchia</taxon>
        <taxon>Euthyneura</taxon>
        <taxon>Panpulmonata</taxon>
        <taxon>Hygrophila</taxon>
        <taxon>Lymnaeoidea</taxon>
        <taxon>Planorbidae</taxon>
        <taxon>Biomphalaria</taxon>
    </lineage>
</organism>
<feature type="region of interest" description="Disordered" evidence="1">
    <location>
        <begin position="464"/>
        <end position="485"/>
    </location>
</feature>
<feature type="region of interest" description="Disordered" evidence="1">
    <location>
        <begin position="724"/>
        <end position="754"/>
    </location>
</feature>
<feature type="compositionally biased region" description="Polar residues" evidence="1">
    <location>
        <begin position="578"/>
        <end position="593"/>
    </location>
</feature>
<name>A0AAD8F5C7_BIOPF</name>
<evidence type="ECO:0000256" key="1">
    <source>
        <dbReference type="SAM" id="MobiDB-lite"/>
    </source>
</evidence>
<feature type="compositionally biased region" description="Polar residues" evidence="1">
    <location>
        <begin position="1"/>
        <end position="27"/>
    </location>
</feature>
<feature type="compositionally biased region" description="Polar residues" evidence="1">
    <location>
        <begin position="614"/>
        <end position="632"/>
    </location>
</feature>
<dbReference type="AlphaFoldDB" id="A0AAD8F5C7"/>
<keyword evidence="3" id="KW-1185">Reference proteome</keyword>
<accession>A0AAD8F5C7</accession>
<feature type="region of interest" description="Disordered" evidence="1">
    <location>
        <begin position="543"/>
        <end position="562"/>
    </location>
</feature>
<feature type="compositionally biased region" description="Low complexity" evidence="1">
    <location>
        <begin position="464"/>
        <end position="477"/>
    </location>
</feature>
<dbReference type="Proteomes" id="UP001233172">
    <property type="component" value="Unassembled WGS sequence"/>
</dbReference>
<dbReference type="EMBL" id="JASAOG010000111">
    <property type="protein sequence ID" value="KAK0050689.1"/>
    <property type="molecule type" value="Genomic_DNA"/>
</dbReference>
<feature type="compositionally biased region" description="Low complexity" evidence="1">
    <location>
        <begin position="731"/>
        <end position="747"/>
    </location>
</feature>
<evidence type="ECO:0000313" key="3">
    <source>
        <dbReference type="Proteomes" id="UP001233172"/>
    </source>
</evidence>
<reference evidence="2" key="1">
    <citation type="journal article" date="2023" name="PLoS Negl. Trop. Dis.">
        <title>A genome sequence for Biomphalaria pfeifferi, the major vector snail for the human-infecting parasite Schistosoma mansoni.</title>
        <authorList>
            <person name="Bu L."/>
            <person name="Lu L."/>
            <person name="Laidemitt M.R."/>
            <person name="Zhang S.M."/>
            <person name="Mutuku M."/>
            <person name="Mkoji G."/>
            <person name="Steinauer M."/>
            <person name="Loker E.S."/>
        </authorList>
    </citation>
    <scope>NUCLEOTIDE SEQUENCE</scope>
    <source>
        <strain evidence="2">KasaAsao</strain>
    </source>
</reference>
<reference evidence="2" key="2">
    <citation type="submission" date="2023-04" db="EMBL/GenBank/DDBJ databases">
        <authorList>
            <person name="Bu L."/>
            <person name="Lu L."/>
            <person name="Laidemitt M.R."/>
            <person name="Zhang S.M."/>
            <person name="Mutuku M."/>
            <person name="Mkoji G."/>
            <person name="Steinauer M."/>
            <person name="Loker E.S."/>
        </authorList>
    </citation>
    <scope>NUCLEOTIDE SEQUENCE</scope>
    <source>
        <strain evidence="2">KasaAsao</strain>
        <tissue evidence="2">Whole Snail</tissue>
    </source>
</reference>
<sequence length="772" mass="85575">MFKQPNNVDLRNKTNANDNVLDKNSNITTTKTKSRSRSSRTTKDNGLKLMKNSKQKNSHEEFEKSTPLVKANLRDKNSLEVLSNTIDLPAKNVSCLTADEPCDGNSSNEDSCKGDESRISLDEDLTLRFSQDPIMSESQDGDPMCDVRWDYGSPEIVKKVKKRRGHFSAESVKIALANFSDAHMKPQKESFNYVGVMLQHPSFLKPEKSKVNRAKQRALKKNQHGFQEMMVSFLQDLTKRQGSVIDSNNASSTQISLTSDQQVDDNLAESGNQELGDSDVNYWSDEDLFKDNSLLMEATYNPEKFVTTSPGVDKRLSSSISDSNAADMMLSSHDTSVIPSSCLASCVDNTYKPKTLHCTSSTLQSHKPIESHCTHSNKIQLSNAPVRSCNKTNTSSTVVSKNTWTRNTTSSNTLSGKSSQSNSKVALKKYNSFHIDAPNASANNQTDKTHAVTSLRKTLSFDYSHSSQSSVQKPSSSNYAPSLTNNTVKLNAPKVNLFSSKHSVKMTGQTKTLTPTEIRTFSLEEDNLPEDVIQQLLEPDEILDSQDYNPVKPSSMMVSLPKPENKTTFQFNSVNQCHNKSVNSNQNLNRLTGSNSSNRLHSVSNSSLSKPVHTRSSVNPNQRVQRVSSNPVQALVPPALQKSPKQFYGQVPPPKFIQKSSHHTSTPVKGDHANKGAGGPEQSDTSAKSQVLSDSFIENVFNDSFLNDEALYESQILPLLDQVESEAMRESQSSQQPKSSPPTQCSPDEIERKRQAALQKRMFSLSQRKNLQ</sequence>
<feature type="region of interest" description="Disordered" evidence="1">
    <location>
        <begin position="1"/>
        <end position="66"/>
    </location>
</feature>
<feature type="region of interest" description="Disordered" evidence="1">
    <location>
        <begin position="578"/>
        <end position="632"/>
    </location>
</feature>
<gene>
    <name evidence="2" type="ORF">Bpfe_019813</name>
</gene>
<feature type="compositionally biased region" description="Low complexity" evidence="1">
    <location>
        <begin position="390"/>
        <end position="413"/>
    </location>
</feature>
<comment type="caution">
    <text evidence="2">The sequence shown here is derived from an EMBL/GenBank/DDBJ whole genome shotgun (WGS) entry which is preliminary data.</text>
</comment>
<evidence type="ECO:0000313" key="2">
    <source>
        <dbReference type="EMBL" id="KAK0050689.1"/>
    </source>
</evidence>
<feature type="region of interest" description="Disordered" evidence="1">
    <location>
        <begin position="644"/>
        <end position="690"/>
    </location>
</feature>
<feature type="region of interest" description="Disordered" evidence="1">
    <location>
        <begin position="390"/>
        <end position="421"/>
    </location>
</feature>